<gene>
    <name evidence="2" type="ORF">RI543_003630</name>
</gene>
<dbReference type="Proteomes" id="UP001306508">
    <property type="component" value="Unassembled WGS sequence"/>
</dbReference>
<keyword evidence="3" id="KW-1185">Reference proteome</keyword>
<accession>A0AAN8A858</accession>
<protein>
    <recommendedName>
        <fullName evidence="1">Amidase domain-containing protein</fullName>
    </recommendedName>
</protein>
<comment type="caution">
    <text evidence="2">The sequence shown here is derived from an EMBL/GenBank/DDBJ whole genome shotgun (WGS) entry which is preliminary data.</text>
</comment>
<sequence length="271" mass="29910">MPWRTEDKIKQNENKLIYYEDLPTDKEANVDVISKENLEEQWIALQTRGNKYNLPLYGVPVAVKDNIGARGFKTTATCPLFAYEPEKDSKVVQLLRNAVGTKSPYSKTARAFSDRHVSGGSSTASARVVADGIVPIALGTDTAGSGRVPAALNNLIGLKPTRGVFLCQGVVPTCKSLDCISIFALNLSGAETCFKILCQPDLYNNEYSRIYPSNPLQKYSKDLTINETENPKLYHSAVDSLKQMGANIVKIDFELLLNLAHCLYEDAWIAE</sequence>
<dbReference type="Gene3D" id="1.20.58.1700">
    <property type="match status" value="1"/>
</dbReference>
<name>A0AAN8A858_9SACH</name>
<dbReference type="AlphaFoldDB" id="A0AAN8A858"/>
<evidence type="ECO:0000313" key="2">
    <source>
        <dbReference type="EMBL" id="KAK5779010.1"/>
    </source>
</evidence>
<evidence type="ECO:0000313" key="3">
    <source>
        <dbReference type="Proteomes" id="UP001306508"/>
    </source>
</evidence>
<evidence type="ECO:0000259" key="1">
    <source>
        <dbReference type="Pfam" id="PF01425"/>
    </source>
</evidence>
<feature type="domain" description="Amidase" evidence="1">
    <location>
        <begin position="28"/>
        <end position="98"/>
    </location>
</feature>
<organism evidence="2 3">
    <name type="scientific">Arxiozyma heterogenica</name>
    <dbReference type="NCBI Taxonomy" id="278026"/>
    <lineage>
        <taxon>Eukaryota</taxon>
        <taxon>Fungi</taxon>
        <taxon>Dikarya</taxon>
        <taxon>Ascomycota</taxon>
        <taxon>Saccharomycotina</taxon>
        <taxon>Saccharomycetes</taxon>
        <taxon>Saccharomycetales</taxon>
        <taxon>Saccharomycetaceae</taxon>
        <taxon>Arxiozyma</taxon>
    </lineage>
</organism>
<proteinExistence type="predicted"/>
<dbReference type="GO" id="GO:0003824">
    <property type="term" value="F:catalytic activity"/>
    <property type="evidence" value="ECO:0007669"/>
    <property type="project" value="InterPro"/>
</dbReference>
<dbReference type="InterPro" id="IPR023631">
    <property type="entry name" value="Amidase_dom"/>
</dbReference>
<dbReference type="SUPFAM" id="SSF75304">
    <property type="entry name" value="Amidase signature (AS) enzymes"/>
    <property type="match status" value="1"/>
</dbReference>
<dbReference type="PANTHER" id="PTHR11895">
    <property type="entry name" value="TRANSAMIDASE"/>
    <property type="match status" value="1"/>
</dbReference>
<dbReference type="Gene3D" id="3.90.1300.10">
    <property type="entry name" value="Amidase signature (AS) domain"/>
    <property type="match status" value="2"/>
</dbReference>
<dbReference type="PANTHER" id="PTHR11895:SF169">
    <property type="entry name" value="GLUTAMYL-TRNA(GLN) AMIDOTRANSFERASE"/>
    <property type="match status" value="1"/>
</dbReference>
<feature type="domain" description="Amidase" evidence="1">
    <location>
        <begin position="101"/>
        <end position="268"/>
    </location>
</feature>
<dbReference type="InterPro" id="IPR000120">
    <property type="entry name" value="Amidase"/>
</dbReference>
<dbReference type="Pfam" id="PF01425">
    <property type="entry name" value="Amidase"/>
    <property type="match status" value="2"/>
</dbReference>
<dbReference type="EMBL" id="JAWIZZ010000048">
    <property type="protein sequence ID" value="KAK5779010.1"/>
    <property type="molecule type" value="Genomic_DNA"/>
</dbReference>
<reference evidence="3" key="1">
    <citation type="submission" date="2023-07" db="EMBL/GenBank/DDBJ databases">
        <title>A draft genome of Kazachstania heterogenica Y-27499.</title>
        <authorList>
            <person name="Donic C."/>
            <person name="Kralova J.S."/>
            <person name="Fidel L."/>
            <person name="Ben-Dor S."/>
            <person name="Jung S."/>
        </authorList>
    </citation>
    <scope>NUCLEOTIDE SEQUENCE [LARGE SCALE GENOMIC DNA]</scope>
    <source>
        <strain evidence="3">Y27499</strain>
    </source>
</reference>
<dbReference type="InterPro" id="IPR036928">
    <property type="entry name" value="AS_sf"/>
</dbReference>